<name>A0A724WLS5_SALEP</name>
<feature type="region of interest" description="Disordered" evidence="1">
    <location>
        <begin position="1"/>
        <end position="62"/>
    </location>
</feature>
<comment type="caution">
    <text evidence="2">The sequence shown here is derived from an EMBL/GenBank/DDBJ whole genome shotgun (WGS) entry which is preliminary data.</text>
</comment>
<dbReference type="EMBL" id="DAAQRD010000035">
    <property type="protein sequence ID" value="HAE0520811.1"/>
    <property type="molecule type" value="Genomic_DNA"/>
</dbReference>
<gene>
    <name evidence="2" type="ORF">G2720_23735</name>
</gene>
<evidence type="ECO:0000313" key="2">
    <source>
        <dbReference type="EMBL" id="HAE0520811.1"/>
    </source>
</evidence>
<reference evidence="2" key="2">
    <citation type="submission" date="2019-01" db="EMBL/GenBank/DDBJ databases">
        <authorList>
            <consortium name="NCBI Pathogen Detection Project"/>
        </authorList>
    </citation>
    <scope>NUCLEOTIDE SEQUENCE</scope>
    <source>
        <strain evidence="2">P125109</strain>
    </source>
</reference>
<proteinExistence type="predicted"/>
<evidence type="ECO:0000256" key="1">
    <source>
        <dbReference type="SAM" id="MobiDB-lite"/>
    </source>
</evidence>
<dbReference type="AlphaFoldDB" id="A0A724WLS5"/>
<protein>
    <submittedName>
        <fullName evidence="2">Uncharacterized protein</fullName>
    </submittedName>
</protein>
<organism evidence="2">
    <name type="scientific">Salmonella enteritidis PT4 (strain P125109)</name>
    <dbReference type="NCBI Taxonomy" id="550537"/>
    <lineage>
        <taxon>Bacteria</taxon>
        <taxon>Pseudomonadati</taxon>
        <taxon>Pseudomonadota</taxon>
        <taxon>Gammaproteobacteria</taxon>
        <taxon>Enterobacterales</taxon>
        <taxon>Enterobacteriaceae</taxon>
        <taxon>Salmonella</taxon>
    </lineage>
</organism>
<sequence>MEKLLSRVGCSPTRCRPVDGNAASVARRRKGDAGKDQKKRTAHRDEGFRSPRAKSFALSQNAEEDEERQRLFLMALAPTRSELEYGNRTACGPFPSDRAVPLCSMPLKGSFTAPPILNKTARTVK</sequence>
<reference evidence="2" key="1">
    <citation type="journal article" date="2018" name="Genome Biol.">
        <title>SKESA: strategic k-mer extension for scrupulous assemblies.</title>
        <authorList>
            <person name="Souvorov A."/>
            <person name="Agarwala R."/>
            <person name="Lipman D.J."/>
        </authorList>
    </citation>
    <scope>NUCLEOTIDE SEQUENCE</scope>
    <source>
        <strain evidence="2">P125109</strain>
    </source>
</reference>
<accession>A0A724WLS5</accession>